<dbReference type="PROSITE" id="PS50097">
    <property type="entry name" value="BTB"/>
    <property type="match status" value="1"/>
</dbReference>
<dbReference type="Proteomes" id="UP000701801">
    <property type="component" value="Unassembled WGS sequence"/>
</dbReference>
<keyword evidence="3" id="KW-1185">Reference proteome</keyword>
<sequence length="256" mass="29952">MGTGNGTDTITLSIGSNRDKLIVHRQLICTIPFFQKAFQGNFKEGTGEMDLPEDKSEVVFLLTDWLYRGVVQAINTQAHLDNFYGLYMFAEKICEERLMDMTIDAIQDVSLVRDVYISPKQLFHIYQNTSYRSRLRKFALCLYIQGLPSSLESSQDLDADRKFIAEVQEYMKQNEEMNFDIMYWAMQLGAMRKYFDFRKRGDEDLKFVKADSPCYFHKHKKNDMCYLDMTKEQVAAKKEYQQVWGLQSGKLFLGWG</sequence>
<dbReference type="InterPro" id="IPR011333">
    <property type="entry name" value="SKP1/BTB/POZ_sf"/>
</dbReference>
<dbReference type="SUPFAM" id="SSF54695">
    <property type="entry name" value="POZ domain"/>
    <property type="match status" value="1"/>
</dbReference>
<protein>
    <recommendedName>
        <fullName evidence="1">BTB domain-containing protein</fullName>
    </recommendedName>
</protein>
<accession>A0A9N9LDU1</accession>
<comment type="caution">
    <text evidence="2">The sequence shown here is derived from an EMBL/GenBank/DDBJ whole genome shotgun (WGS) entry which is preliminary data.</text>
</comment>
<dbReference type="PANTHER" id="PTHR47843">
    <property type="entry name" value="BTB DOMAIN-CONTAINING PROTEIN-RELATED"/>
    <property type="match status" value="1"/>
</dbReference>
<dbReference type="AlphaFoldDB" id="A0A9N9LDU1"/>
<proteinExistence type="predicted"/>
<dbReference type="EMBL" id="CAJVRM010000002">
    <property type="protein sequence ID" value="CAG8970807.1"/>
    <property type="molecule type" value="Genomic_DNA"/>
</dbReference>
<feature type="domain" description="BTB" evidence="1">
    <location>
        <begin position="8"/>
        <end position="75"/>
    </location>
</feature>
<evidence type="ECO:0000313" key="3">
    <source>
        <dbReference type="Proteomes" id="UP000701801"/>
    </source>
</evidence>
<gene>
    <name evidence="2" type="ORF">HYALB_00001594</name>
</gene>
<dbReference type="InterPro" id="IPR000210">
    <property type="entry name" value="BTB/POZ_dom"/>
</dbReference>
<dbReference type="PANTHER" id="PTHR47843:SF7">
    <property type="entry name" value="BTB DOMAIN-CONTAINING PROTEIN"/>
    <property type="match status" value="1"/>
</dbReference>
<dbReference type="OrthoDB" id="6359816at2759"/>
<evidence type="ECO:0000259" key="1">
    <source>
        <dbReference type="PROSITE" id="PS50097"/>
    </source>
</evidence>
<organism evidence="2 3">
    <name type="scientific">Hymenoscyphus albidus</name>
    <dbReference type="NCBI Taxonomy" id="595503"/>
    <lineage>
        <taxon>Eukaryota</taxon>
        <taxon>Fungi</taxon>
        <taxon>Dikarya</taxon>
        <taxon>Ascomycota</taxon>
        <taxon>Pezizomycotina</taxon>
        <taxon>Leotiomycetes</taxon>
        <taxon>Helotiales</taxon>
        <taxon>Helotiaceae</taxon>
        <taxon>Hymenoscyphus</taxon>
    </lineage>
</organism>
<reference evidence="2" key="1">
    <citation type="submission" date="2021-07" db="EMBL/GenBank/DDBJ databases">
        <authorList>
            <person name="Durling M."/>
        </authorList>
    </citation>
    <scope>NUCLEOTIDE SEQUENCE</scope>
</reference>
<evidence type="ECO:0000313" key="2">
    <source>
        <dbReference type="EMBL" id="CAG8970807.1"/>
    </source>
</evidence>
<name>A0A9N9LDU1_9HELO</name>
<dbReference type="Gene3D" id="3.30.710.10">
    <property type="entry name" value="Potassium Channel Kv1.1, Chain A"/>
    <property type="match status" value="1"/>
</dbReference>